<evidence type="ECO:0000256" key="4">
    <source>
        <dbReference type="RuleBase" id="RU110713"/>
    </source>
</evidence>
<sequence>MGYRYKTFLKGRNVYMCGRCGTHLTTKESLVSKNYQGKYGRAHLYKKVVNVSEGVHEERSMTTGVHVVCDVNCAVCFEYIGWKYISAFEKDQKFKEGKYILERNLIKNIR</sequence>
<reference evidence="6 8" key="1">
    <citation type="journal article" date="2018" name="MBio">
        <title>Comparative Genomics Reveals the Core Gene Toolbox for the Fungus-Insect Symbiosis.</title>
        <authorList>
            <person name="Wang Y."/>
            <person name="Stata M."/>
            <person name="Wang W."/>
            <person name="Stajich J.E."/>
            <person name="White M.M."/>
            <person name="Moncalvo J.M."/>
        </authorList>
    </citation>
    <scope>NUCLEOTIDE SEQUENCE [LARGE SCALE GENOMIC DNA]</scope>
    <source>
        <strain evidence="6 8">AUS-77-4</strain>
    </source>
</reference>
<dbReference type="Pfam" id="PF03226">
    <property type="entry name" value="Yippee-Mis18"/>
    <property type="match status" value="1"/>
</dbReference>
<dbReference type="Proteomes" id="UP000245699">
    <property type="component" value="Unassembled WGS sequence"/>
</dbReference>
<dbReference type="STRING" id="61424.A0A2T9Y9D5"/>
<dbReference type="EMBL" id="MBFT01000338">
    <property type="protein sequence ID" value="PVU93004.1"/>
    <property type="molecule type" value="Genomic_DNA"/>
</dbReference>
<comment type="caution">
    <text evidence="6">The sequence shown here is derived from an EMBL/GenBank/DDBJ whole genome shotgun (WGS) entry which is preliminary data.</text>
</comment>
<dbReference type="PROSITE" id="PS51792">
    <property type="entry name" value="YIPPEE"/>
    <property type="match status" value="1"/>
</dbReference>
<evidence type="ECO:0000313" key="6">
    <source>
        <dbReference type="EMBL" id="PVU88936.1"/>
    </source>
</evidence>
<dbReference type="PANTHER" id="PTHR13848">
    <property type="entry name" value="PROTEIN YIPPEE-LIKE CG15309-RELATED"/>
    <property type="match status" value="1"/>
</dbReference>
<dbReference type="GO" id="GO:0046872">
    <property type="term" value="F:metal ion binding"/>
    <property type="evidence" value="ECO:0007669"/>
    <property type="project" value="UniProtKB-KW"/>
</dbReference>
<name>A0A2T9Y9D5_9FUNG</name>
<evidence type="ECO:0000256" key="1">
    <source>
        <dbReference type="ARBA" id="ARBA00005613"/>
    </source>
</evidence>
<comment type="similarity">
    <text evidence="1 4">Belongs to the yippee family.</text>
</comment>
<dbReference type="OrthoDB" id="6407410at2759"/>
<evidence type="ECO:0000313" key="8">
    <source>
        <dbReference type="Proteomes" id="UP000245699"/>
    </source>
</evidence>
<evidence type="ECO:0000259" key="5">
    <source>
        <dbReference type="PROSITE" id="PS51792"/>
    </source>
</evidence>
<evidence type="ECO:0000313" key="7">
    <source>
        <dbReference type="EMBL" id="PVU93004.1"/>
    </source>
</evidence>
<dbReference type="InterPro" id="IPR034751">
    <property type="entry name" value="Yippee"/>
</dbReference>
<accession>A0A2T9Y9D5</accession>
<dbReference type="InterPro" id="IPR004910">
    <property type="entry name" value="Yippee/Mis18/Cereblon"/>
</dbReference>
<dbReference type="InterPro" id="IPR039058">
    <property type="entry name" value="Yippee_fam"/>
</dbReference>
<dbReference type="EMBL" id="MBFT01000589">
    <property type="protein sequence ID" value="PVU88936.1"/>
    <property type="molecule type" value="Genomic_DNA"/>
</dbReference>
<feature type="domain" description="Yippee" evidence="5">
    <location>
        <begin position="13"/>
        <end position="110"/>
    </location>
</feature>
<evidence type="ECO:0000256" key="2">
    <source>
        <dbReference type="ARBA" id="ARBA00022723"/>
    </source>
</evidence>
<proteinExistence type="inferred from homology"/>
<dbReference type="AlphaFoldDB" id="A0A2T9Y9D5"/>
<protein>
    <recommendedName>
        <fullName evidence="4">Protein yippee-like</fullName>
    </recommendedName>
</protein>
<keyword evidence="2" id="KW-0479">Metal-binding</keyword>
<keyword evidence="3" id="KW-0862">Zinc</keyword>
<organism evidence="6 8">
    <name type="scientific">Furculomyces boomerangus</name>
    <dbReference type="NCBI Taxonomy" id="61424"/>
    <lineage>
        <taxon>Eukaryota</taxon>
        <taxon>Fungi</taxon>
        <taxon>Fungi incertae sedis</taxon>
        <taxon>Zoopagomycota</taxon>
        <taxon>Kickxellomycotina</taxon>
        <taxon>Harpellomycetes</taxon>
        <taxon>Harpellales</taxon>
        <taxon>Harpellaceae</taxon>
        <taxon>Furculomyces</taxon>
    </lineage>
</organism>
<evidence type="ECO:0000256" key="3">
    <source>
        <dbReference type="ARBA" id="ARBA00022833"/>
    </source>
</evidence>
<gene>
    <name evidence="7" type="ORF">BB559_003494</name>
    <name evidence="6" type="ORF">BB559_005295</name>
</gene>
<keyword evidence="8" id="KW-1185">Reference proteome</keyword>